<gene>
    <name evidence="4" type="primary">LOC100903789</name>
</gene>
<dbReference type="InterPro" id="IPR041966">
    <property type="entry name" value="LOTUS-like"/>
</dbReference>
<sequence>MNIDYVKCIAKSAFASTGRRSMTLAEFAAEYRKCEGAEIPFRDFQYATLESFLTEAVGMKYNGGLLYCDSEDVEHVLALIQGQKSKPKVSSTPMNRNNYRPAYSSLSRNGHSSSSLGLNEPSTWSTSRSILSREELERHCRRIYLPPFRYELGMKLRQCSPGCSPEEFLEHFNRSNAAKNLKNLDLRGLTLMEFVNGLTDVFRVETVGGKTKLYPAITRSLSSSKLGNTTAPSGFASSKNQISSRSSIIPPAPMSLPVAANPLPSVNEVIPIFKRVNELFAGAEVSMADYLEKVGALGGAGVTAWLRAKRFNMDTFASFVEGKTTGHVIEKVPGGEAIRIRFNNAASSLPARDPPRIAPPSHAKLNDLSGVGFEPYSNSYRVERLSSDNISVDLSINNFDTDTMCVNFTLVDDLQRRLDLMSRMRHRMYERLSPPEIECGMACIAFQKADPPFCRAAIVRVKDLDKVEVFLVDLGMRLFYSSENLYRIPEELLEEKVYSYPGTFAYISAPDGSANLGLVALQSIKIELDSAIVKGRIVGFSEEERKYGLDLEGTALDLQNKGFISYKKPSLRVTNGDQSTSSQAQAQPRANGHTDSEDLSRVTISNKVLPNCETVMIVQRNGLSFILSSDVSRLLELEEDTFLRTLEENNIAVLGGWNPSRELLEKLSRSQDGVSTIDSEAVLMPLSAVAPLVRAYLWVTSTTLKNEKHLLRALTPASSSRALP</sequence>
<dbReference type="InterPro" id="IPR002999">
    <property type="entry name" value="Tudor"/>
</dbReference>
<dbReference type="Pfam" id="PF12872">
    <property type="entry name" value="OST-HTH"/>
    <property type="match status" value="1"/>
</dbReference>
<dbReference type="InterPro" id="IPR025605">
    <property type="entry name" value="OST-HTH/LOTUS_dom"/>
</dbReference>
<feature type="region of interest" description="Disordered" evidence="1">
    <location>
        <begin position="572"/>
        <end position="598"/>
    </location>
</feature>
<dbReference type="AlphaFoldDB" id="A0AAJ6QRT8"/>
<protein>
    <submittedName>
        <fullName evidence="4">Uncharacterized protein LOC100903789</fullName>
    </submittedName>
</protein>
<dbReference type="Proteomes" id="UP000694867">
    <property type="component" value="Unplaced"/>
</dbReference>
<dbReference type="SUPFAM" id="SSF63748">
    <property type="entry name" value="Tudor/PWWP/MBT"/>
    <property type="match status" value="1"/>
</dbReference>
<dbReference type="Pfam" id="PF00567">
    <property type="entry name" value="TUDOR"/>
    <property type="match status" value="1"/>
</dbReference>
<evidence type="ECO:0000313" key="3">
    <source>
        <dbReference type="Proteomes" id="UP000694867"/>
    </source>
</evidence>
<proteinExistence type="predicted"/>
<dbReference type="GeneID" id="100903789"/>
<dbReference type="Gene3D" id="2.30.30.140">
    <property type="match status" value="1"/>
</dbReference>
<dbReference type="RefSeq" id="XP_003741754.1">
    <property type="nucleotide sequence ID" value="XM_003741706.2"/>
</dbReference>
<feature type="compositionally biased region" description="Polar residues" evidence="1">
    <location>
        <begin position="572"/>
        <end position="588"/>
    </location>
</feature>
<organism evidence="3 4">
    <name type="scientific">Galendromus occidentalis</name>
    <name type="common">western predatory mite</name>
    <dbReference type="NCBI Taxonomy" id="34638"/>
    <lineage>
        <taxon>Eukaryota</taxon>
        <taxon>Metazoa</taxon>
        <taxon>Ecdysozoa</taxon>
        <taxon>Arthropoda</taxon>
        <taxon>Chelicerata</taxon>
        <taxon>Arachnida</taxon>
        <taxon>Acari</taxon>
        <taxon>Parasitiformes</taxon>
        <taxon>Mesostigmata</taxon>
        <taxon>Gamasina</taxon>
        <taxon>Phytoseioidea</taxon>
        <taxon>Phytoseiidae</taxon>
        <taxon>Typhlodrominae</taxon>
        <taxon>Galendromus</taxon>
    </lineage>
</organism>
<reference evidence="4" key="1">
    <citation type="submission" date="2025-08" db="UniProtKB">
        <authorList>
            <consortium name="RefSeq"/>
        </authorList>
    </citation>
    <scope>IDENTIFICATION</scope>
</reference>
<evidence type="ECO:0000256" key="1">
    <source>
        <dbReference type="SAM" id="MobiDB-lite"/>
    </source>
</evidence>
<dbReference type="Gene3D" id="3.30.420.610">
    <property type="entry name" value="LOTUS domain-like"/>
    <property type="match status" value="1"/>
</dbReference>
<dbReference type="KEGG" id="goe:100903789"/>
<keyword evidence="3" id="KW-1185">Reference proteome</keyword>
<name>A0AAJ6QRT8_9ACAR</name>
<dbReference type="PROSITE" id="PS50304">
    <property type="entry name" value="TUDOR"/>
    <property type="match status" value="1"/>
</dbReference>
<evidence type="ECO:0000259" key="2">
    <source>
        <dbReference type="PROSITE" id="PS50304"/>
    </source>
</evidence>
<feature type="domain" description="Tudor" evidence="2">
    <location>
        <begin position="436"/>
        <end position="495"/>
    </location>
</feature>
<accession>A0AAJ6QRT8</accession>
<evidence type="ECO:0000313" key="4">
    <source>
        <dbReference type="RefSeq" id="XP_003741754.1"/>
    </source>
</evidence>